<dbReference type="AlphaFoldDB" id="A0ABD0LSG5"/>
<dbReference type="EMBL" id="JACVVK020000028">
    <property type="protein sequence ID" value="KAK7501924.1"/>
    <property type="molecule type" value="Genomic_DNA"/>
</dbReference>
<dbReference type="Proteomes" id="UP001519460">
    <property type="component" value="Unassembled WGS sequence"/>
</dbReference>
<keyword evidence="2" id="KW-1185">Reference proteome</keyword>
<protein>
    <submittedName>
        <fullName evidence="1">Uncharacterized protein</fullName>
    </submittedName>
</protein>
<gene>
    <name evidence="1" type="ORF">BaRGS_00006676</name>
</gene>
<comment type="caution">
    <text evidence="1">The sequence shown here is derived from an EMBL/GenBank/DDBJ whole genome shotgun (WGS) entry which is preliminary data.</text>
</comment>
<feature type="non-terminal residue" evidence="1">
    <location>
        <position position="1"/>
    </location>
</feature>
<organism evidence="1 2">
    <name type="scientific">Batillaria attramentaria</name>
    <dbReference type="NCBI Taxonomy" id="370345"/>
    <lineage>
        <taxon>Eukaryota</taxon>
        <taxon>Metazoa</taxon>
        <taxon>Spiralia</taxon>
        <taxon>Lophotrochozoa</taxon>
        <taxon>Mollusca</taxon>
        <taxon>Gastropoda</taxon>
        <taxon>Caenogastropoda</taxon>
        <taxon>Sorbeoconcha</taxon>
        <taxon>Cerithioidea</taxon>
        <taxon>Batillariidae</taxon>
        <taxon>Batillaria</taxon>
    </lineage>
</organism>
<sequence length="68" mass="6985">TGVSHAGRGGEIKGFGKWAISSAACLAIITAHMLPVLEAGATLAGGPAGGQDQRAAWHRMLWGLISFR</sequence>
<evidence type="ECO:0000313" key="2">
    <source>
        <dbReference type="Proteomes" id="UP001519460"/>
    </source>
</evidence>
<name>A0ABD0LSG5_9CAEN</name>
<proteinExistence type="predicted"/>
<feature type="non-terminal residue" evidence="1">
    <location>
        <position position="68"/>
    </location>
</feature>
<accession>A0ABD0LSG5</accession>
<reference evidence="1 2" key="1">
    <citation type="journal article" date="2023" name="Sci. Data">
        <title>Genome assembly of the Korean intertidal mud-creeper Batillaria attramentaria.</title>
        <authorList>
            <person name="Patra A.K."/>
            <person name="Ho P.T."/>
            <person name="Jun S."/>
            <person name="Lee S.J."/>
            <person name="Kim Y."/>
            <person name="Won Y.J."/>
        </authorList>
    </citation>
    <scope>NUCLEOTIDE SEQUENCE [LARGE SCALE GENOMIC DNA]</scope>
    <source>
        <strain evidence="1">Wonlab-2016</strain>
    </source>
</reference>
<evidence type="ECO:0000313" key="1">
    <source>
        <dbReference type="EMBL" id="KAK7501924.1"/>
    </source>
</evidence>